<keyword evidence="2" id="KW-0472">Membrane</keyword>
<evidence type="ECO:0000259" key="3">
    <source>
        <dbReference type="Pfam" id="PF13400"/>
    </source>
</evidence>
<evidence type="ECO:0000256" key="2">
    <source>
        <dbReference type="SAM" id="Phobius"/>
    </source>
</evidence>
<name>A0ABY8FRA4_9SPHN</name>
<feature type="transmembrane region" description="Helical" evidence="2">
    <location>
        <begin position="12"/>
        <end position="35"/>
    </location>
</feature>
<feature type="domain" description="Putative Flp pilus-assembly TadG-like N-terminal" evidence="3">
    <location>
        <begin position="14"/>
        <end position="58"/>
    </location>
</feature>
<keyword evidence="5" id="KW-1185">Reference proteome</keyword>
<evidence type="ECO:0000313" key="5">
    <source>
        <dbReference type="Proteomes" id="UP001215827"/>
    </source>
</evidence>
<dbReference type="Gene3D" id="3.40.50.410">
    <property type="entry name" value="von Willebrand factor, type A domain"/>
    <property type="match status" value="2"/>
</dbReference>
<dbReference type="InterPro" id="IPR036465">
    <property type="entry name" value="vWFA_dom_sf"/>
</dbReference>
<dbReference type="Proteomes" id="UP001215827">
    <property type="component" value="Chromosome"/>
</dbReference>
<organism evidence="4 5">
    <name type="scientific">Altererythrobacter arenosus</name>
    <dbReference type="NCBI Taxonomy" id="3032592"/>
    <lineage>
        <taxon>Bacteria</taxon>
        <taxon>Pseudomonadati</taxon>
        <taxon>Pseudomonadota</taxon>
        <taxon>Alphaproteobacteria</taxon>
        <taxon>Sphingomonadales</taxon>
        <taxon>Erythrobacteraceae</taxon>
        <taxon>Altererythrobacter</taxon>
    </lineage>
</organism>
<protein>
    <submittedName>
        <fullName evidence="4">Pilus assembly protein TadG-related protein</fullName>
    </submittedName>
</protein>
<evidence type="ECO:0000313" key="4">
    <source>
        <dbReference type="EMBL" id="WFL76640.1"/>
    </source>
</evidence>
<reference evidence="4 5" key="1">
    <citation type="submission" date="2023-03" db="EMBL/GenBank/DDBJ databases">
        <title>Altererythrobacter sp. CAU 1644 isolated from sand.</title>
        <authorList>
            <person name="Kim W."/>
        </authorList>
    </citation>
    <scope>NUCLEOTIDE SEQUENCE [LARGE SCALE GENOMIC DNA]</scope>
    <source>
        <strain evidence="4 5">CAU 1644</strain>
    </source>
</reference>
<dbReference type="Pfam" id="PF13400">
    <property type="entry name" value="Tad"/>
    <property type="match status" value="1"/>
</dbReference>
<keyword evidence="2" id="KW-0812">Transmembrane</keyword>
<feature type="region of interest" description="Disordered" evidence="1">
    <location>
        <begin position="298"/>
        <end position="323"/>
    </location>
</feature>
<dbReference type="RefSeq" id="WP_278015405.1">
    <property type="nucleotide sequence ID" value="NZ_CP121106.1"/>
</dbReference>
<sequence>MSTFMTRLAQDTAGNTLAIFAAALIPLTIMIGSGLDISITYMARAKLQNACDSAVLAGRQAMQGNNWNNSAEGEARKLFNFNFPAGTHGVQDAVFELDQDEDDPSQIVGRARGTVPTSLMNIFGYDEMKISAACDAKRDLGHNDVMVVLDVTGSMNDAPSNGLGTKIERLREGAIGLYRALDDQEGGSITRFGLMPYSHTVNVGRSLDNRDILVDQQYVDRERVCNWWGCNWVTGSKIVHISQSSWNRGRGGGGPGNRQYFRESGSACIEERPSIGNDDNPFEIDEVVRRADIDDRATNGNDELRQFGRYDPGVQEGHSQDGCPSEATRLQEYDDEFDFQAAVNAATARVTGGTYHDVGMLWGTRFLSRTGFFASDNPEEINDIPVNQHIVFMTDGMLDTGDRLYSAHGVERYQGRTQGFGSQDARHLSRFDSTCDVAKSMGITIWVIALDVEDTGDVEPCATSEAHFYTSDGSDLEEIFEAIGQGIGNLRLTR</sequence>
<proteinExistence type="predicted"/>
<feature type="compositionally biased region" description="Basic and acidic residues" evidence="1">
    <location>
        <begin position="298"/>
        <end position="308"/>
    </location>
</feature>
<keyword evidence="2" id="KW-1133">Transmembrane helix</keyword>
<gene>
    <name evidence="4" type="ORF">P7228_11615</name>
</gene>
<accession>A0ABY8FRA4</accession>
<dbReference type="SUPFAM" id="SSF53300">
    <property type="entry name" value="vWA-like"/>
    <property type="match status" value="1"/>
</dbReference>
<dbReference type="InterPro" id="IPR028087">
    <property type="entry name" value="Tad_N"/>
</dbReference>
<dbReference type="EMBL" id="CP121106">
    <property type="protein sequence ID" value="WFL76640.1"/>
    <property type="molecule type" value="Genomic_DNA"/>
</dbReference>
<evidence type="ECO:0000256" key="1">
    <source>
        <dbReference type="SAM" id="MobiDB-lite"/>
    </source>
</evidence>